<proteinExistence type="predicted"/>
<dbReference type="CDD" id="cd00093">
    <property type="entry name" value="HTH_XRE"/>
    <property type="match status" value="1"/>
</dbReference>
<dbReference type="AlphaFoldDB" id="A0A6N3EYD5"/>
<organism evidence="2">
    <name type="scientific">Clostridium paraputrificum</name>
    <dbReference type="NCBI Taxonomy" id="29363"/>
    <lineage>
        <taxon>Bacteria</taxon>
        <taxon>Bacillati</taxon>
        <taxon>Bacillota</taxon>
        <taxon>Clostridia</taxon>
        <taxon>Eubacteriales</taxon>
        <taxon>Clostridiaceae</taxon>
        <taxon>Clostridium</taxon>
    </lineage>
</organism>
<dbReference type="InterPro" id="IPR010982">
    <property type="entry name" value="Lambda_DNA-bd_dom_sf"/>
</dbReference>
<dbReference type="Gene3D" id="1.10.260.40">
    <property type="entry name" value="lambda repressor-like DNA-binding domains"/>
    <property type="match status" value="1"/>
</dbReference>
<evidence type="ECO:0000259" key="1">
    <source>
        <dbReference type="PROSITE" id="PS50943"/>
    </source>
</evidence>
<feature type="domain" description="HTH cro/C1-type" evidence="1">
    <location>
        <begin position="9"/>
        <end position="63"/>
    </location>
</feature>
<dbReference type="EMBL" id="CACRTV010000057">
    <property type="protein sequence ID" value="VYU44377.1"/>
    <property type="molecule type" value="Genomic_DNA"/>
</dbReference>
<protein>
    <recommendedName>
        <fullName evidence="1">HTH cro/C1-type domain-containing protein</fullName>
    </recommendedName>
</protein>
<dbReference type="PROSITE" id="PS50943">
    <property type="entry name" value="HTH_CROC1"/>
    <property type="match status" value="1"/>
</dbReference>
<reference evidence="2" key="1">
    <citation type="submission" date="2019-11" db="EMBL/GenBank/DDBJ databases">
        <authorList>
            <person name="Feng L."/>
        </authorList>
    </citation>
    <scope>NUCLEOTIDE SEQUENCE</scope>
    <source>
        <strain evidence="2">CParaputrificumLFYP93</strain>
    </source>
</reference>
<dbReference type="InterPro" id="IPR001387">
    <property type="entry name" value="Cro/C1-type_HTH"/>
</dbReference>
<dbReference type="Pfam" id="PF13443">
    <property type="entry name" value="HTH_26"/>
    <property type="match status" value="1"/>
</dbReference>
<sequence>MGFKIVLKVDKLLKKYHMSQLKLSKACNIRPATVSNYVNNTAKRLNIKDIEAIYSFFYSLDDRITINDIMETTADYT</sequence>
<evidence type="ECO:0000313" key="2">
    <source>
        <dbReference type="EMBL" id="VYU44377.1"/>
    </source>
</evidence>
<dbReference type="GO" id="GO:0003677">
    <property type="term" value="F:DNA binding"/>
    <property type="evidence" value="ECO:0007669"/>
    <property type="project" value="InterPro"/>
</dbReference>
<name>A0A6N3EYD5_9CLOT</name>
<accession>A0A6N3EYD5</accession>
<dbReference type="RefSeq" id="WP_156561661.1">
    <property type="nucleotide sequence ID" value="NZ_CACRTV010000057.1"/>
</dbReference>
<dbReference type="SUPFAM" id="SSF47413">
    <property type="entry name" value="lambda repressor-like DNA-binding domains"/>
    <property type="match status" value="1"/>
</dbReference>
<gene>
    <name evidence="2" type="ORF">CPLFYP93_02291</name>
</gene>